<dbReference type="Proteomes" id="UP001596071">
    <property type="component" value="Unassembled WGS sequence"/>
</dbReference>
<protein>
    <submittedName>
        <fullName evidence="2">Molybdopterin-guanine dinucleotide biosynthesis protein B</fullName>
    </submittedName>
</protein>
<dbReference type="EMBL" id="JBHSNP010000029">
    <property type="protein sequence ID" value="MFC5605022.1"/>
    <property type="molecule type" value="Genomic_DNA"/>
</dbReference>
<dbReference type="Pfam" id="PF03205">
    <property type="entry name" value="MobB"/>
    <property type="match status" value="1"/>
</dbReference>
<accession>A0ABW0U1C1</accession>
<organism evidence="2 3">
    <name type="scientific">Sporosarcina koreensis</name>
    <dbReference type="NCBI Taxonomy" id="334735"/>
    <lineage>
        <taxon>Bacteria</taxon>
        <taxon>Bacillati</taxon>
        <taxon>Bacillota</taxon>
        <taxon>Bacilli</taxon>
        <taxon>Bacillales</taxon>
        <taxon>Caryophanaceae</taxon>
        <taxon>Sporosarcina</taxon>
    </lineage>
</organism>
<comment type="caution">
    <text evidence="2">The sequence shown here is derived from an EMBL/GenBank/DDBJ whole genome shotgun (WGS) entry which is preliminary data.</text>
</comment>
<dbReference type="Gene3D" id="3.40.50.300">
    <property type="entry name" value="P-loop containing nucleotide triphosphate hydrolases"/>
    <property type="match status" value="1"/>
</dbReference>
<dbReference type="NCBIfam" id="TIGR00176">
    <property type="entry name" value="mobB"/>
    <property type="match status" value="1"/>
</dbReference>
<evidence type="ECO:0000313" key="3">
    <source>
        <dbReference type="Proteomes" id="UP001596071"/>
    </source>
</evidence>
<dbReference type="SUPFAM" id="SSF52540">
    <property type="entry name" value="P-loop containing nucleoside triphosphate hydrolases"/>
    <property type="match status" value="1"/>
</dbReference>
<dbReference type="RefSeq" id="WP_381447442.1">
    <property type="nucleotide sequence ID" value="NZ_JBHSNP010000029.1"/>
</dbReference>
<reference evidence="3" key="1">
    <citation type="journal article" date="2019" name="Int. J. Syst. Evol. Microbiol.">
        <title>The Global Catalogue of Microorganisms (GCM) 10K type strain sequencing project: providing services to taxonomists for standard genome sequencing and annotation.</title>
        <authorList>
            <consortium name="The Broad Institute Genomics Platform"/>
            <consortium name="The Broad Institute Genome Sequencing Center for Infectious Disease"/>
            <person name="Wu L."/>
            <person name="Ma J."/>
        </authorList>
    </citation>
    <scope>NUCLEOTIDE SEQUENCE [LARGE SCALE GENOMIC DNA]</scope>
    <source>
        <strain evidence="3">KACC 11299</strain>
    </source>
</reference>
<evidence type="ECO:0000259" key="1">
    <source>
        <dbReference type="Pfam" id="PF03205"/>
    </source>
</evidence>
<sequence>MKTLHVVGYKNSGKTTLVARWVRLLKEKGLSVAVLKHHGHGGQPDMSDVTTDTAQFLANGADSTLVAGGGAVQFIWNEEPGFAKLKEMASTGKPDVLLIEGFKKEYGDKVILLRDREDWDSLQNLQGRQLVIGCPEISTDCPHIHSREQAAQIDEWFVEWIGRGDGNETV</sequence>
<keyword evidence="3" id="KW-1185">Reference proteome</keyword>
<name>A0ABW0U1C1_9BACL</name>
<gene>
    <name evidence="2" type="primary">mobB</name>
    <name evidence="2" type="ORF">ACFPTP_17425</name>
</gene>
<feature type="domain" description="Molybdopterin-guanine dinucleotide biosynthesis protein B (MobB)" evidence="1">
    <location>
        <begin position="4"/>
        <end position="122"/>
    </location>
</feature>
<dbReference type="InterPro" id="IPR004435">
    <property type="entry name" value="MobB_dom"/>
</dbReference>
<proteinExistence type="predicted"/>
<dbReference type="PANTHER" id="PTHR40072">
    <property type="entry name" value="MOLYBDOPTERIN-GUANINE DINUCLEOTIDE BIOSYNTHESIS ADAPTER PROTEIN-RELATED"/>
    <property type="match status" value="1"/>
</dbReference>
<dbReference type="InterPro" id="IPR052539">
    <property type="entry name" value="MGD_biosynthesis_adapter"/>
</dbReference>
<dbReference type="InterPro" id="IPR027417">
    <property type="entry name" value="P-loop_NTPase"/>
</dbReference>
<evidence type="ECO:0000313" key="2">
    <source>
        <dbReference type="EMBL" id="MFC5605022.1"/>
    </source>
</evidence>
<dbReference type="PANTHER" id="PTHR40072:SF1">
    <property type="entry name" value="MOLYBDOPTERIN-GUANINE DINUCLEOTIDE BIOSYNTHESIS ADAPTER PROTEIN"/>
    <property type="match status" value="1"/>
</dbReference>